<name>A0A8T1VHN0_9STRA</name>
<feature type="region of interest" description="Disordered" evidence="1">
    <location>
        <begin position="1"/>
        <end position="24"/>
    </location>
</feature>
<sequence length="122" mass="13671">MTSFAPDTAAIQSRSPGSCGSSTSDLEEIEHLSVADTILADDNWIWLRNLLDPVSDETVRQQSKVYFARLHKTQNAAGIETTLAEMETWRSQLGDERTQVQEHELARALFLLGFDKSMSLSR</sequence>
<evidence type="ECO:0000256" key="1">
    <source>
        <dbReference type="SAM" id="MobiDB-lite"/>
    </source>
</evidence>
<dbReference type="AlphaFoldDB" id="A0A8T1VHN0"/>
<protein>
    <submittedName>
        <fullName evidence="2">Uncharacterized protein</fullName>
    </submittedName>
</protein>
<evidence type="ECO:0000313" key="3">
    <source>
        <dbReference type="Proteomes" id="UP000693981"/>
    </source>
</evidence>
<dbReference type="Proteomes" id="UP000693981">
    <property type="component" value="Unassembled WGS sequence"/>
</dbReference>
<dbReference type="EMBL" id="JAGDFL010000850">
    <property type="protein sequence ID" value="KAG7380591.1"/>
    <property type="molecule type" value="Genomic_DNA"/>
</dbReference>
<organism evidence="2 3">
    <name type="scientific">Phytophthora boehmeriae</name>
    <dbReference type="NCBI Taxonomy" id="109152"/>
    <lineage>
        <taxon>Eukaryota</taxon>
        <taxon>Sar</taxon>
        <taxon>Stramenopiles</taxon>
        <taxon>Oomycota</taxon>
        <taxon>Peronosporomycetes</taxon>
        <taxon>Peronosporales</taxon>
        <taxon>Peronosporaceae</taxon>
        <taxon>Phytophthora</taxon>
    </lineage>
</organism>
<accession>A0A8T1VHN0</accession>
<keyword evidence="3" id="KW-1185">Reference proteome</keyword>
<gene>
    <name evidence="2" type="ORF">PHYBOEH_011385</name>
</gene>
<feature type="compositionally biased region" description="Low complexity" evidence="1">
    <location>
        <begin position="13"/>
        <end position="24"/>
    </location>
</feature>
<reference evidence="2" key="1">
    <citation type="submission" date="2021-02" db="EMBL/GenBank/DDBJ databases">
        <authorList>
            <person name="Palmer J.M."/>
        </authorList>
    </citation>
    <scope>NUCLEOTIDE SEQUENCE</scope>
    <source>
        <strain evidence="2">SCRP23</strain>
    </source>
</reference>
<proteinExistence type="predicted"/>
<dbReference type="OrthoDB" id="95915at2759"/>
<comment type="caution">
    <text evidence="2">The sequence shown here is derived from an EMBL/GenBank/DDBJ whole genome shotgun (WGS) entry which is preliminary data.</text>
</comment>
<evidence type="ECO:0000313" key="2">
    <source>
        <dbReference type="EMBL" id="KAG7380591.1"/>
    </source>
</evidence>